<dbReference type="PANTHER" id="PTHR38825">
    <property type="entry name" value="LYSINE EXPORTER PROTEIN (LYSE/YGGA)"/>
    <property type="match status" value="1"/>
</dbReference>
<reference evidence="7" key="1">
    <citation type="journal article" date="2015" name="Proc. Natl. Acad. Sci. U.S.A.">
        <title>Networks of energetic and metabolic interactions define dynamics in microbial communities.</title>
        <authorList>
            <person name="Embree M."/>
            <person name="Liu J.K."/>
            <person name="Al-Bassam M.M."/>
            <person name="Zengler K."/>
        </authorList>
    </citation>
    <scope>NUCLEOTIDE SEQUENCE</scope>
</reference>
<evidence type="ECO:0000256" key="6">
    <source>
        <dbReference type="SAM" id="Phobius"/>
    </source>
</evidence>
<dbReference type="PANTHER" id="PTHR38825:SF1">
    <property type="entry name" value="TRANSPORTER, LYSE FAMILY"/>
    <property type="match status" value="1"/>
</dbReference>
<evidence type="ECO:0000256" key="2">
    <source>
        <dbReference type="ARBA" id="ARBA00022475"/>
    </source>
</evidence>
<feature type="transmembrane region" description="Helical" evidence="6">
    <location>
        <begin position="146"/>
        <end position="173"/>
    </location>
</feature>
<proteinExistence type="predicted"/>
<evidence type="ECO:0000256" key="5">
    <source>
        <dbReference type="ARBA" id="ARBA00023136"/>
    </source>
</evidence>
<keyword evidence="3 6" id="KW-0812">Transmembrane</keyword>
<accession>A0A0W8FNK0</accession>
<evidence type="ECO:0000256" key="4">
    <source>
        <dbReference type="ARBA" id="ARBA00022989"/>
    </source>
</evidence>
<dbReference type="EMBL" id="LNQE01001007">
    <property type="protein sequence ID" value="KUG21923.1"/>
    <property type="molecule type" value="Genomic_DNA"/>
</dbReference>
<dbReference type="GO" id="GO:0005886">
    <property type="term" value="C:plasma membrane"/>
    <property type="evidence" value="ECO:0007669"/>
    <property type="project" value="UniProtKB-SubCell"/>
</dbReference>
<keyword evidence="2" id="KW-1003">Cell membrane</keyword>
<organism evidence="7">
    <name type="scientific">hydrocarbon metagenome</name>
    <dbReference type="NCBI Taxonomy" id="938273"/>
    <lineage>
        <taxon>unclassified sequences</taxon>
        <taxon>metagenomes</taxon>
        <taxon>ecological metagenomes</taxon>
    </lineage>
</organism>
<feature type="transmembrane region" description="Helical" evidence="6">
    <location>
        <begin position="185"/>
        <end position="206"/>
    </location>
</feature>
<dbReference type="GO" id="GO:0006865">
    <property type="term" value="P:amino acid transport"/>
    <property type="evidence" value="ECO:0007669"/>
    <property type="project" value="InterPro"/>
</dbReference>
<dbReference type="Pfam" id="PF01810">
    <property type="entry name" value="LysE"/>
    <property type="match status" value="1"/>
</dbReference>
<feature type="transmembrane region" description="Helical" evidence="6">
    <location>
        <begin position="113"/>
        <end position="140"/>
    </location>
</feature>
<evidence type="ECO:0000313" key="7">
    <source>
        <dbReference type="EMBL" id="KUG21923.1"/>
    </source>
</evidence>
<keyword evidence="5 6" id="KW-0472">Membrane</keyword>
<evidence type="ECO:0000256" key="3">
    <source>
        <dbReference type="ARBA" id="ARBA00022692"/>
    </source>
</evidence>
<gene>
    <name evidence="7" type="ORF">ASZ90_008308</name>
</gene>
<evidence type="ECO:0008006" key="8">
    <source>
        <dbReference type="Google" id="ProtNLM"/>
    </source>
</evidence>
<comment type="subcellular location">
    <subcellularLocation>
        <location evidence="1">Cell membrane</location>
        <topology evidence="1">Multi-pass membrane protein</topology>
    </subcellularLocation>
</comment>
<feature type="transmembrane region" description="Helical" evidence="6">
    <location>
        <begin position="6"/>
        <end position="31"/>
    </location>
</feature>
<comment type="caution">
    <text evidence="7">The sequence shown here is derived from an EMBL/GenBank/DDBJ whole genome shotgun (WGS) entry which is preliminary data.</text>
</comment>
<keyword evidence="4 6" id="KW-1133">Transmembrane helix</keyword>
<feature type="transmembrane region" description="Helical" evidence="6">
    <location>
        <begin position="73"/>
        <end position="92"/>
    </location>
</feature>
<sequence length="214" mass="23387">MTTLLTIFVSSFIIALSGALMPGPLLTVTISESSQRGFIMGPMLIAGHAILELVLVAALLLGLAPFFQLPEVFVVSAIGGALILFCMAFGMFRSLPSLHLSLEVNNDRRNHPMISGILMSVANPYWIIWWATIGLGYILYSWQFGLWGIVFFFTGHILADLSWYSLVSAAVAGGKNFLTDRLYRGLIMACAIFLVVFAGYFAYAGFTKLNTIIS</sequence>
<dbReference type="AlphaFoldDB" id="A0A0W8FNK0"/>
<protein>
    <recommendedName>
        <fullName evidence="8">Lysine transporter LysE</fullName>
    </recommendedName>
</protein>
<evidence type="ECO:0000256" key="1">
    <source>
        <dbReference type="ARBA" id="ARBA00004651"/>
    </source>
</evidence>
<dbReference type="InterPro" id="IPR001123">
    <property type="entry name" value="LeuE-type"/>
</dbReference>
<feature type="transmembrane region" description="Helical" evidence="6">
    <location>
        <begin position="43"/>
        <end position="67"/>
    </location>
</feature>
<name>A0A0W8FNK0_9ZZZZ</name>